<keyword evidence="8" id="KW-0520">NAD</keyword>
<dbReference type="PANTHER" id="PTHR23026:SF90">
    <property type="entry name" value="IODOTYROSINE DEIODINASE 1"/>
    <property type="match status" value="1"/>
</dbReference>
<dbReference type="CDD" id="cd02145">
    <property type="entry name" value="BluB"/>
    <property type="match status" value="1"/>
</dbReference>
<keyword evidence="3" id="KW-0285">Flavoprotein</keyword>
<proteinExistence type="inferred from homology"/>
<dbReference type="NCBIfam" id="TIGR02476">
    <property type="entry name" value="BluB"/>
    <property type="match status" value="1"/>
</dbReference>
<evidence type="ECO:0000256" key="9">
    <source>
        <dbReference type="ARBA" id="ARBA00051314"/>
    </source>
</evidence>
<evidence type="ECO:0000256" key="2">
    <source>
        <dbReference type="ARBA" id="ARBA00022573"/>
    </source>
</evidence>
<dbReference type="EC" id="1.13.11.79" evidence="11"/>
<accession>A0A4R2KV84</accession>
<dbReference type="InterPro" id="IPR050627">
    <property type="entry name" value="Nitroreductase/BluB"/>
</dbReference>
<protein>
    <recommendedName>
        <fullName evidence="12">5,6-dimethylbenzimidazole synthase</fullName>
        <ecNumber evidence="11">1.13.11.79</ecNumber>
    </recommendedName>
</protein>
<keyword evidence="2" id="KW-0169">Cobalamin biosynthesis</keyword>
<dbReference type="Pfam" id="PF00881">
    <property type="entry name" value="Nitroreductase"/>
    <property type="match status" value="1"/>
</dbReference>
<dbReference type="GO" id="GO:0102919">
    <property type="term" value="F:5,6-dimethylbenzimidazole synthase activity"/>
    <property type="evidence" value="ECO:0007669"/>
    <property type="project" value="UniProtKB-EC"/>
</dbReference>
<evidence type="ECO:0000256" key="11">
    <source>
        <dbReference type="ARBA" id="ARBA00066311"/>
    </source>
</evidence>
<evidence type="ECO:0000256" key="7">
    <source>
        <dbReference type="ARBA" id="ARBA00023002"/>
    </source>
</evidence>
<comment type="subunit">
    <text evidence="1">Homooctamer.</text>
</comment>
<dbReference type="GO" id="GO:0016705">
    <property type="term" value="F:oxidoreductase activity, acting on paired donors, with incorporation or reduction of molecular oxygen"/>
    <property type="evidence" value="ECO:0007669"/>
    <property type="project" value="UniProtKB-ARBA"/>
</dbReference>
<evidence type="ECO:0000256" key="12">
    <source>
        <dbReference type="ARBA" id="ARBA00068702"/>
    </source>
</evidence>
<sequence length="228" mass="25764">MPDTAPAAPVSARRFTPEERDTIHEVIRSRRDVRDEFRPDPIPDDVLWRILDAAHHAPSVGFMQPWNFILVRDIDRRRAVHRAFQAANAEAEAMFPEETRSTYRALKLEGILKAPLNIAVTCDRSRCGPVVLGRTHNPEMDLYSSVCAVQNLWLAARAEGVGVGWVSIYNEPDLRAILGVPDRVAIVAYLCVGFVDAFYAEPELALKGWRQRLPLDQLVMHEGWQEDG</sequence>
<dbReference type="GO" id="GO:0000166">
    <property type="term" value="F:nucleotide binding"/>
    <property type="evidence" value="ECO:0007669"/>
    <property type="project" value="UniProtKB-KW"/>
</dbReference>
<dbReference type="InterPro" id="IPR000415">
    <property type="entry name" value="Nitroreductase-like"/>
</dbReference>
<dbReference type="RefSeq" id="WP_132540638.1">
    <property type="nucleotide sequence ID" value="NZ_SLWW01000001.1"/>
</dbReference>
<evidence type="ECO:0000313" key="15">
    <source>
        <dbReference type="Proteomes" id="UP000295142"/>
    </source>
</evidence>
<evidence type="ECO:0000256" key="8">
    <source>
        <dbReference type="ARBA" id="ARBA00023027"/>
    </source>
</evidence>
<dbReference type="InterPro" id="IPR029479">
    <property type="entry name" value="Nitroreductase"/>
</dbReference>
<keyword evidence="15" id="KW-1185">Reference proteome</keyword>
<keyword evidence="6" id="KW-0521">NADP</keyword>
<evidence type="ECO:0000256" key="10">
    <source>
        <dbReference type="ARBA" id="ARBA00061097"/>
    </source>
</evidence>
<dbReference type="Gene3D" id="3.40.109.10">
    <property type="entry name" value="NADH Oxidase"/>
    <property type="match status" value="1"/>
</dbReference>
<feature type="domain" description="Nitroreductase" evidence="13">
    <location>
        <begin position="27"/>
        <end position="193"/>
    </location>
</feature>
<gene>
    <name evidence="14" type="ORF">EV655_101279</name>
</gene>
<dbReference type="AlphaFoldDB" id="A0A4R2KV84"/>
<reference evidence="14 15" key="1">
    <citation type="submission" date="2019-03" db="EMBL/GenBank/DDBJ databases">
        <title>Genomic Encyclopedia of Type Strains, Phase IV (KMG-IV): sequencing the most valuable type-strain genomes for metagenomic binning, comparative biology and taxonomic classification.</title>
        <authorList>
            <person name="Goeker M."/>
        </authorList>
    </citation>
    <scope>NUCLEOTIDE SEQUENCE [LARGE SCALE GENOMIC DNA]</scope>
    <source>
        <strain evidence="14 15">DSM 4868</strain>
    </source>
</reference>
<dbReference type="GO" id="GO:0009236">
    <property type="term" value="P:cobalamin biosynthetic process"/>
    <property type="evidence" value="ECO:0007669"/>
    <property type="project" value="UniProtKB-KW"/>
</dbReference>
<evidence type="ECO:0000256" key="6">
    <source>
        <dbReference type="ARBA" id="ARBA00022857"/>
    </source>
</evidence>
<dbReference type="EMBL" id="SLWW01000001">
    <property type="protein sequence ID" value="TCO74118.1"/>
    <property type="molecule type" value="Genomic_DNA"/>
</dbReference>
<comment type="similarity">
    <text evidence="10">Belongs to the BluB family.</text>
</comment>
<dbReference type="PANTHER" id="PTHR23026">
    <property type="entry name" value="NADPH NITROREDUCTASE"/>
    <property type="match status" value="1"/>
</dbReference>
<dbReference type="InterPro" id="IPR012825">
    <property type="entry name" value="BluB"/>
</dbReference>
<comment type="caution">
    <text evidence="14">The sequence shown here is derived from an EMBL/GenBank/DDBJ whole genome shotgun (WGS) entry which is preliminary data.</text>
</comment>
<dbReference type="FunFam" id="3.40.109.10:FF:000013">
    <property type="entry name" value="5,6-dimethylbenzimidazole synthase"/>
    <property type="match status" value="1"/>
</dbReference>
<keyword evidence="5" id="KW-0547">Nucleotide-binding</keyword>
<dbReference type="Proteomes" id="UP000295142">
    <property type="component" value="Unassembled WGS sequence"/>
</dbReference>
<dbReference type="OrthoDB" id="9773807at2"/>
<evidence type="ECO:0000256" key="1">
    <source>
        <dbReference type="ARBA" id="ARBA00011823"/>
    </source>
</evidence>
<comment type="catalytic activity">
    <reaction evidence="9">
        <text>FMNH2 + O2 = dialurate + 5,6-dimethylbenzimidazole + D-erythrose 4-phosphate + H(+)</text>
        <dbReference type="Rhea" id="RHEA:27345"/>
        <dbReference type="ChEBI" id="CHEBI:15378"/>
        <dbReference type="ChEBI" id="CHEBI:15379"/>
        <dbReference type="ChEBI" id="CHEBI:15890"/>
        <dbReference type="ChEBI" id="CHEBI:16897"/>
        <dbReference type="ChEBI" id="CHEBI:57618"/>
        <dbReference type="ChEBI" id="CHEBI:140629"/>
        <dbReference type="EC" id="1.13.11.79"/>
    </reaction>
</comment>
<evidence type="ECO:0000259" key="13">
    <source>
        <dbReference type="Pfam" id="PF00881"/>
    </source>
</evidence>
<evidence type="ECO:0000256" key="4">
    <source>
        <dbReference type="ARBA" id="ARBA00022643"/>
    </source>
</evidence>
<name>A0A4R2KV84_9RHOB</name>
<dbReference type="SUPFAM" id="SSF55469">
    <property type="entry name" value="FMN-dependent nitroreductase-like"/>
    <property type="match status" value="1"/>
</dbReference>
<keyword evidence="7" id="KW-0560">Oxidoreductase</keyword>
<evidence type="ECO:0000313" key="14">
    <source>
        <dbReference type="EMBL" id="TCO74118.1"/>
    </source>
</evidence>
<organism evidence="14 15">
    <name type="scientific">Rhodovulum euryhalinum</name>
    <dbReference type="NCBI Taxonomy" id="35805"/>
    <lineage>
        <taxon>Bacteria</taxon>
        <taxon>Pseudomonadati</taxon>
        <taxon>Pseudomonadota</taxon>
        <taxon>Alphaproteobacteria</taxon>
        <taxon>Rhodobacterales</taxon>
        <taxon>Paracoccaceae</taxon>
        <taxon>Rhodovulum</taxon>
    </lineage>
</organism>
<evidence type="ECO:0000256" key="5">
    <source>
        <dbReference type="ARBA" id="ARBA00022741"/>
    </source>
</evidence>
<keyword evidence="4" id="KW-0288">FMN</keyword>
<evidence type="ECO:0000256" key="3">
    <source>
        <dbReference type="ARBA" id="ARBA00022630"/>
    </source>
</evidence>